<sequence length="421" mass="45492">MSRRALAVGTLTGLALLGVGVAVLTPWHPLGVDVSVRPDVASAFTPTEVQRAAAFRTGLGVWPYVALMLSVAVPWVVFAVLLRRRDRSAPTAPPRRAWPVVVATAVVVLALQWLVGLPSGIHSEQVLRDYHLSTQTWAGWLRDEAVGWTMNAALTALGLLVVWWVVRRAPRRWPWLLAAGAAVVTVLGSVLYPLVVEPAYNHFTPLPDSALTRSISALAARDGIAHVRVVVSDASARTTGENAHVSGLGSTRWVVLDDTTLARARQDPAAVLAVVAHEFGHVKAQDVLVGTLLGAVGAATGVLALGWLLTGPRGRRWLEPRATGRRSVARGTALLLAVVATAPWLGAPVTNLVSRHLEARADAHSLDLTRDIPAFERMQHDLAVTNLSRLEPTWWQTALFATHPDPAWRIAQARAWERLHH</sequence>
<dbReference type="OrthoDB" id="9781930at2"/>
<name>A0A542ZJM8_9MICO</name>
<dbReference type="GO" id="GO:0046872">
    <property type="term" value="F:metal ion binding"/>
    <property type="evidence" value="ECO:0007669"/>
    <property type="project" value="UniProtKB-KW"/>
</dbReference>
<gene>
    <name evidence="10" type="ORF">FB474_1956</name>
</gene>
<feature type="domain" description="CAAX prenyl protease 1 N-terminal" evidence="9">
    <location>
        <begin position="102"/>
        <end position="201"/>
    </location>
</feature>
<keyword evidence="7" id="KW-1133">Transmembrane helix</keyword>
<feature type="domain" description="Peptidase M48" evidence="8">
    <location>
        <begin position="207"/>
        <end position="416"/>
    </location>
</feature>
<evidence type="ECO:0000256" key="3">
    <source>
        <dbReference type="ARBA" id="ARBA00022801"/>
    </source>
</evidence>
<keyword evidence="7" id="KW-0812">Transmembrane</keyword>
<keyword evidence="3 6" id="KW-0378">Hydrolase</keyword>
<dbReference type="Gene3D" id="3.30.2010.10">
    <property type="entry name" value="Metalloproteases ('zincins'), catalytic domain"/>
    <property type="match status" value="1"/>
</dbReference>
<dbReference type="RefSeq" id="WP_141788443.1">
    <property type="nucleotide sequence ID" value="NZ_BAAAKX010000002.1"/>
</dbReference>
<protein>
    <submittedName>
        <fullName evidence="10">STE24 endopeptidase</fullName>
    </submittedName>
</protein>
<feature type="transmembrane region" description="Helical" evidence="7">
    <location>
        <begin position="145"/>
        <end position="166"/>
    </location>
</feature>
<dbReference type="Pfam" id="PF16491">
    <property type="entry name" value="Peptidase_M48_N"/>
    <property type="match status" value="1"/>
</dbReference>
<feature type="transmembrane region" description="Helical" evidence="7">
    <location>
        <begin position="97"/>
        <end position="115"/>
    </location>
</feature>
<dbReference type="GO" id="GO:0006508">
    <property type="term" value="P:proteolysis"/>
    <property type="evidence" value="ECO:0007669"/>
    <property type="project" value="UniProtKB-KW"/>
</dbReference>
<comment type="cofactor">
    <cofactor evidence="6">
        <name>Zn(2+)</name>
        <dbReference type="ChEBI" id="CHEBI:29105"/>
    </cofactor>
    <text evidence="6">Binds 1 zinc ion per subunit.</text>
</comment>
<keyword evidence="1 6" id="KW-0645">Protease</keyword>
<comment type="caution">
    <text evidence="10">The sequence shown here is derived from an EMBL/GenBank/DDBJ whole genome shotgun (WGS) entry which is preliminary data.</text>
</comment>
<proteinExistence type="inferred from homology"/>
<dbReference type="EMBL" id="VFOQ01000001">
    <property type="protein sequence ID" value="TQL60561.1"/>
    <property type="molecule type" value="Genomic_DNA"/>
</dbReference>
<evidence type="ECO:0000259" key="8">
    <source>
        <dbReference type="Pfam" id="PF01435"/>
    </source>
</evidence>
<evidence type="ECO:0000256" key="6">
    <source>
        <dbReference type="RuleBase" id="RU003983"/>
    </source>
</evidence>
<evidence type="ECO:0000259" key="9">
    <source>
        <dbReference type="Pfam" id="PF16491"/>
    </source>
</evidence>
<reference evidence="10 11" key="1">
    <citation type="submission" date="2019-06" db="EMBL/GenBank/DDBJ databases">
        <title>Sequencing the genomes of 1000 actinobacteria strains.</title>
        <authorList>
            <person name="Klenk H.-P."/>
        </authorList>
    </citation>
    <scope>NUCLEOTIDE SEQUENCE [LARGE SCALE GENOMIC DNA]</scope>
    <source>
        <strain evidence="10 11">DSM 18082</strain>
    </source>
</reference>
<feature type="transmembrane region" description="Helical" evidence="7">
    <location>
        <begin position="173"/>
        <end position="195"/>
    </location>
</feature>
<keyword evidence="7" id="KW-0472">Membrane</keyword>
<dbReference type="InterPro" id="IPR032456">
    <property type="entry name" value="Peptidase_M48_N"/>
</dbReference>
<evidence type="ECO:0000256" key="5">
    <source>
        <dbReference type="ARBA" id="ARBA00023049"/>
    </source>
</evidence>
<feature type="transmembrane region" description="Helical" evidence="7">
    <location>
        <begin position="61"/>
        <end position="82"/>
    </location>
</feature>
<dbReference type="PANTHER" id="PTHR10120">
    <property type="entry name" value="CAAX PRENYL PROTEASE 1"/>
    <property type="match status" value="1"/>
</dbReference>
<dbReference type="Proteomes" id="UP000319514">
    <property type="component" value="Unassembled WGS sequence"/>
</dbReference>
<keyword evidence="2" id="KW-0479">Metal-binding</keyword>
<dbReference type="GO" id="GO:0004222">
    <property type="term" value="F:metalloendopeptidase activity"/>
    <property type="evidence" value="ECO:0007669"/>
    <property type="project" value="InterPro"/>
</dbReference>
<keyword evidence="4 6" id="KW-0862">Zinc</keyword>
<comment type="similarity">
    <text evidence="6">Belongs to the peptidase M48 family.</text>
</comment>
<evidence type="ECO:0000256" key="2">
    <source>
        <dbReference type="ARBA" id="ARBA00022723"/>
    </source>
</evidence>
<dbReference type="InterPro" id="IPR001915">
    <property type="entry name" value="Peptidase_M48"/>
</dbReference>
<evidence type="ECO:0000256" key="7">
    <source>
        <dbReference type="SAM" id="Phobius"/>
    </source>
</evidence>
<keyword evidence="11" id="KW-1185">Reference proteome</keyword>
<feature type="transmembrane region" description="Helical" evidence="7">
    <location>
        <begin position="328"/>
        <end position="346"/>
    </location>
</feature>
<organism evidence="10 11">
    <name type="scientific">Oryzihumus leptocrescens</name>
    <dbReference type="NCBI Taxonomy" id="297536"/>
    <lineage>
        <taxon>Bacteria</taxon>
        <taxon>Bacillati</taxon>
        <taxon>Actinomycetota</taxon>
        <taxon>Actinomycetes</taxon>
        <taxon>Micrococcales</taxon>
        <taxon>Intrasporangiaceae</taxon>
        <taxon>Oryzihumus</taxon>
    </lineage>
</organism>
<evidence type="ECO:0000313" key="11">
    <source>
        <dbReference type="Proteomes" id="UP000319514"/>
    </source>
</evidence>
<evidence type="ECO:0000256" key="1">
    <source>
        <dbReference type="ARBA" id="ARBA00022670"/>
    </source>
</evidence>
<dbReference type="AlphaFoldDB" id="A0A542ZJM8"/>
<keyword evidence="5 6" id="KW-0482">Metalloprotease</keyword>
<evidence type="ECO:0000313" key="10">
    <source>
        <dbReference type="EMBL" id="TQL60561.1"/>
    </source>
</evidence>
<accession>A0A542ZJM8</accession>
<dbReference type="Pfam" id="PF01435">
    <property type="entry name" value="Peptidase_M48"/>
    <property type="match status" value="1"/>
</dbReference>
<feature type="transmembrane region" description="Helical" evidence="7">
    <location>
        <begin position="287"/>
        <end position="308"/>
    </location>
</feature>
<evidence type="ECO:0000256" key="4">
    <source>
        <dbReference type="ARBA" id="ARBA00022833"/>
    </source>
</evidence>